<evidence type="ECO:0000256" key="1">
    <source>
        <dbReference type="SAM" id="Coils"/>
    </source>
</evidence>
<reference evidence="3 4" key="1">
    <citation type="journal article" date="2015" name="Stand. Genomic Sci.">
        <title>Genomic Encyclopedia of Bacterial and Archaeal Type Strains, Phase III: the genomes of soil and plant-associated and newly described type strains.</title>
        <authorList>
            <person name="Whitman W.B."/>
            <person name="Woyke T."/>
            <person name="Klenk H.P."/>
            <person name="Zhou Y."/>
            <person name="Lilburn T.G."/>
            <person name="Beck B.J."/>
            <person name="De Vos P."/>
            <person name="Vandamme P."/>
            <person name="Eisen J.A."/>
            <person name="Garrity G."/>
            <person name="Hugenholtz P."/>
            <person name="Kyrpides N.C."/>
        </authorList>
    </citation>
    <scope>NUCLEOTIDE SEQUENCE [LARGE SCALE GENOMIC DNA]</scope>
    <source>
        <strain evidence="3 4">CGMCC 1.2546</strain>
    </source>
</reference>
<dbReference type="Proteomes" id="UP000317122">
    <property type="component" value="Unassembled WGS sequence"/>
</dbReference>
<gene>
    <name evidence="3" type="ORF">IQ26_03657</name>
</gene>
<dbReference type="Pfam" id="PF02371">
    <property type="entry name" value="Transposase_20"/>
    <property type="match status" value="1"/>
</dbReference>
<feature type="domain" description="Transposase IS116/IS110/IS902 C-terminal" evidence="2">
    <location>
        <begin position="55"/>
        <end position="135"/>
    </location>
</feature>
<dbReference type="GO" id="GO:0004803">
    <property type="term" value="F:transposase activity"/>
    <property type="evidence" value="ECO:0007669"/>
    <property type="project" value="InterPro"/>
</dbReference>
<accession>A0A562NPR3</accession>
<sequence>MPRRTGLRHPFGRELAASFEAVIEAVEHQIQAIEAAINHLIANSSTLRQRAAICTAMDSLGPIMAAKLLAVLPELGTMTRRKAAALAGLAPHPNDSGQKQGYRKIRGGRPKVRSTLYMPALRAAAGKGEFAAFYKRLIANGKKPMVAIAAVMRKIVVILNARLRDATIPQS</sequence>
<dbReference type="EMBL" id="VLKT01000022">
    <property type="protein sequence ID" value="TWI34182.1"/>
    <property type="molecule type" value="Genomic_DNA"/>
</dbReference>
<comment type="caution">
    <text evidence="3">The sequence shown here is derived from an EMBL/GenBank/DDBJ whole genome shotgun (WGS) entry which is preliminary data.</text>
</comment>
<evidence type="ECO:0000259" key="2">
    <source>
        <dbReference type="Pfam" id="PF02371"/>
    </source>
</evidence>
<organism evidence="3 4">
    <name type="scientific">Mesorhizobium tianshanense</name>
    <dbReference type="NCBI Taxonomy" id="39844"/>
    <lineage>
        <taxon>Bacteria</taxon>
        <taxon>Pseudomonadati</taxon>
        <taxon>Pseudomonadota</taxon>
        <taxon>Alphaproteobacteria</taxon>
        <taxon>Hyphomicrobiales</taxon>
        <taxon>Phyllobacteriaceae</taxon>
        <taxon>Mesorhizobium</taxon>
    </lineage>
</organism>
<dbReference type="PANTHER" id="PTHR33055">
    <property type="entry name" value="TRANSPOSASE FOR INSERTION SEQUENCE ELEMENT IS1111A"/>
    <property type="match status" value="1"/>
</dbReference>
<feature type="coiled-coil region" evidence="1">
    <location>
        <begin position="16"/>
        <end position="43"/>
    </location>
</feature>
<dbReference type="AlphaFoldDB" id="A0A562NPR3"/>
<protein>
    <submittedName>
        <fullName evidence="3">Transposase IS116/IS110/IS902 family protein</fullName>
    </submittedName>
</protein>
<dbReference type="PANTHER" id="PTHR33055:SF13">
    <property type="entry name" value="TRANSPOSASE"/>
    <property type="match status" value="1"/>
</dbReference>
<keyword evidence="1" id="KW-0175">Coiled coil</keyword>
<dbReference type="GO" id="GO:0006313">
    <property type="term" value="P:DNA transposition"/>
    <property type="evidence" value="ECO:0007669"/>
    <property type="project" value="InterPro"/>
</dbReference>
<evidence type="ECO:0000313" key="3">
    <source>
        <dbReference type="EMBL" id="TWI34182.1"/>
    </source>
</evidence>
<evidence type="ECO:0000313" key="4">
    <source>
        <dbReference type="Proteomes" id="UP000317122"/>
    </source>
</evidence>
<dbReference type="InterPro" id="IPR003346">
    <property type="entry name" value="Transposase_20"/>
</dbReference>
<proteinExistence type="predicted"/>
<name>A0A562NPR3_9HYPH</name>
<dbReference type="InterPro" id="IPR047650">
    <property type="entry name" value="Transpos_IS110"/>
</dbReference>
<dbReference type="GO" id="GO:0003677">
    <property type="term" value="F:DNA binding"/>
    <property type="evidence" value="ECO:0007669"/>
    <property type="project" value="InterPro"/>
</dbReference>
<keyword evidence="4" id="KW-1185">Reference proteome</keyword>